<dbReference type="EMBL" id="MU006714">
    <property type="protein sequence ID" value="KAF2628212.1"/>
    <property type="molecule type" value="Genomic_DNA"/>
</dbReference>
<accession>A0ACB6S3W0</accession>
<dbReference type="Proteomes" id="UP000799754">
    <property type="component" value="Unassembled WGS sequence"/>
</dbReference>
<evidence type="ECO:0000313" key="2">
    <source>
        <dbReference type="Proteomes" id="UP000799754"/>
    </source>
</evidence>
<organism evidence="1 2">
    <name type="scientific">Macroventuria anomochaeta</name>
    <dbReference type="NCBI Taxonomy" id="301207"/>
    <lineage>
        <taxon>Eukaryota</taxon>
        <taxon>Fungi</taxon>
        <taxon>Dikarya</taxon>
        <taxon>Ascomycota</taxon>
        <taxon>Pezizomycotina</taxon>
        <taxon>Dothideomycetes</taxon>
        <taxon>Pleosporomycetidae</taxon>
        <taxon>Pleosporales</taxon>
        <taxon>Pleosporineae</taxon>
        <taxon>Didymellaceae</taxon>
        <taxon>Macroventuria</taxon>
    </lineage>
</organism>
<protein>
    <submittedName>
        <fullName evidence="1">Uncharacterized protein</fullName>
    </submittedName>
</protein>
<comment type="caution">
    <text evidence="1">The sequence shown here is derived from an EMBL/GenBank/DDBJ whole genome shotgun (WGS) entry which is preliminary data.</text>
</comment>
<keyword evidence="2" id="KW-1185">Reference proteome</keyword>
<sequence>MRRSCKCRFKPPHFDVSSIPARALSPRLSSRQPRLCSHTSTEQTKLCCLLHIDCHSSAIAVMTNTAQIGRKG</sequence>
<proteinExistence type="predicted"/>
<evidence type="ECO:0000313" key="1">
    <source>
        <dbReference type="EMBL" id="KAF2628212.1"/>
    </source>
</evidence>
<name>A0ACB6S3W0_9PLEO</name>
<reference evidence="1" key="1">
    <citation type="journal article" date="2020" name="Stud. Mycol.">
        <title>101 Dothideomycetes genomes: a test case for predicting lifestyles and emergence of pathogens.</title>
        <authorList>
            <person name="Haridas S."/>
            <person name="Albert R."/>
            <person name="Binder M."/>
            <person name="Bloem J."/>
            <person name="Labutti K."/>
            <person name="Salamov A."/>
            <person name="Andreopoulos B."/>
            <person name="Baker S."/>
            <person name="Barry K."/>
            <person name="Bills G."/>
            <person name="Bluhm B."/>
            <person name="Cannon C."/>
            <person name="Castanera R."/>
            <person name="Culley D."/>
            <person name="Daum C."/>
            <person name="Ezra D."/>
            <person name="Gonzalez J."/>
            <person name="Henrissat B."/>
            <person name="Kuo A."/>
            <person name="Liang C."/>
            <person name="Lipzen A."/>
            <person name="Lutzoni F."/>
            <person name="Magnuson J."/>
            <person name="Mondo S."/>
            <person name="Nolan M."/>
            <person name="Ohm R."/>
            <person name="Pangilinan J."/>
            <person name="Park H.-J."/>
            <person name="Ramirez L."/>
            <person name="Alfaro M."/>
            <person name="Sun H."/>
            <person name="Tritt A."/>
            <person name="Yoshinaga Y."/>
            <person name="Zwiers L.-H."/>
            <person name="Turgeon B."/>
            <person name="Goodwin S."/>
            <person name="Spatafora J."/>
            <person name="Crous P."/>
            <person name="Grigoriev I."/>
        </authorList>
    </citation>
    <scope>NUCLEOTIDE SEQUENCE</scope>
    <source>
        <strain evidence="1">CBS 525.71</strain>
    </source>
</reference>
<gene>
    <name evidence="1" type="ORF">BU25DRAFT_42044</name>
</gene>